<dbReference type="EMBL" id="BAABIM010000002">
    <property type="protein sequence ID" value="GAA4681066.1"/>
    <property type="molecule type" value="Genomic_DNA"/>
</dbReference>
<dbReference type="Pfam" id="PF00903">
    <property type="entry name" value="Glyoxalase"/>
    <property type="match status" value="1"/>
</dbReference>
<sequence>MAGQMTLTPYLCVAGAARAIDWYTEVLGAQVTHEPILMEDGRVGHVELAVGGSDGARWMMSDEFDQAGVAGPDTGRGAAVTLHLGLPGADDVDAVAARVVAAGVTLDRGPETSDPAGRVAVFRDPFGHRWFLNAPA</sequence>
<keyword evidence="3" id="KW-1185">Reference proteome</keyword>
<reference evidence="3" key="1">
    <citation type="journal article" date="2019" name="Int. J. Syst. Evol. Microbiol.">
        <title>The Global Catalogue of Microorganisms (GCM) 10K type strain sequencing project: providing services to taxonomists for standard genome sequencing and annotation.</title>
        <authorList>
            <consortium name="The Broad Institute Genomics Platform"/>
            <consortium name="The Broad Institute Genome Sequencing Center for Infectious Disease"/>
            <person name="Wu L."/>
            <person name="Ma J."/>
        </authorList>
    </citation>
    <scope>NUCLEOTIDE SEQUENCE [LARGE SCALE GENOMIC DNA]</scope>
    <source>
        <strain evidence="3">JCM 18127</strain>
    </source>
</reference>
<protein>
    <recommendedName>
        <fullName evidence="1">VOC domain-containing protein</fullName>
    </recommendedName>
</protein>
<dbReference type="PROSITE" id="PS51819">
    <property type="entry name" value="VOC"/>
    <property type="match status" value="1"/>
</dbReference>
<comment type="caution">
    <text evidence="2">The sequence shown here is derived from an EMBL/GenBank/DDBJ whole genome shotgun (WGS) entry which is preliminary data.</text>
</comment>
<gene>
    <name evidence="2" type="ORF">GCM10023226_17820</name>
</gene>
<feature type="domain" description="VOC" evidence="1">
    <location>
        <begin position="4"/>
        <end position="135"/>
    </location>
</feature>
<dbReference type="PANTHER" id="PTHR34109:SF1">
    <property type="entry name" value="VOC DOMAIN-CONTAINING PROTEIN"/>
    <property type="match status" value="1"/>
</dbReference>
<organism evidence="2 3">
    <name type="scientific">Nocardioides nanhaiensis</name>
    <dbReference type="NCBI Taxonomy" id="1476871"/>
    <lineage>
        <taxon>Bacteria</taxon>
        <taxon>Bacillati</taxon>
        <taxon>Actinomycetota</taxon>
        <taxon>Actinomycetes</taxon>
        <taxon>Propionibacteriales</taxon>
        <taxon>Nocardioidaceae</taxon>
        <taxon>Nocardioides</taxon>
    </lineage>
</organism>
<dbReference type="PANTHER" id="PTHR34109">
    <property type="entry name" value="BNAUNNG04460D PROTEIN-RELATED"/>
    <property type="match status" value="1"/>
</dbReference>
<evidence type="ECO:0000313" key="3">
    <source>
        <dbReference type="Proteomes" id="UP001500621"/>
    </source>
</evidence>
<evidence type="ECO:0000259" key="1">
    <source>
        <dbReference type="PROSITE" id="PS51819"/>
    </source>
</evidence>
<dbReference type="Gene3D" id="3.10.180.10">
    <property type="entry name" value="2,3-Dihydroxybiphenyl 1,2-Dioxygenase, domain 1"/>
    <property type="match status" value="1"/>
</dbReference>
<dbReference type="InterPro" id="IPR037523">
    <property type="entry name" value="VOC_core"/>
</dbReference>
<dbReference type="Proteomes" id="UP001500621">
    <property type="component" value="Unassembled WGS sequence"/>
</dbReference>
<dbReference type="InterPro" id="IPR029068">
    <property type="entry name" value="Glyas_Bleomycin-R_OHBP_Dase"/>
</dbReference>
<evidence type="ECO:0000313" key="2">
    <source>
        <dbReference type="EMBL" id="GAA4681066.1"/>
    </source>
</evidence>
<dbReference type="InterPro" id="IPR004360">
    <property type="entry name" value="Glyas_Fos-R_dOase_dom"/>
</dbReference>
<name>A0ABP8W4Y9_9ACTN</name>
<proteinExistence type="predicted"/>
<dbReference type="SUPFAM" id="SSF54593">
    <property type="entry name" value="Glyoxalase/Bleomycin resistance protein/Dihydroxybiphenyl dioxygenase"/>
    <property type="match status" value="1"/>
</dbReference>
<accession>A0ABP8W4Y9</accession>